<dbReference type="Proteomes" id="UP001237642">
    <property type="component" value="Unassembled WGS sequence"/>
</dbReference>
<evidence type="ECO:0000256" key="1">
    <source>
        <dbReference type="SAM" id="SignalP"/>
    </source>
</evidence>
<dbReference type="AlphaFoldDB" id="A0AAD8J3N5"/>
<protein>
    <submittedName>
        <fullName evidence="2">Uncharacterized protein</fullName>
    </submittedName>
</protein>
<feature type="chain" id="PRO_5042197242" evidence="1">
    <location>
        <begin position="25"/>
        <end position="168"/>
    </location>
</feature>
<name>A0AAD8J3N5_9APIA</name>
<accession>A0AAD8J3N5</accession>
<keyword evidence="1" id="KW-0732">Signal</keyword>
<reference evidence="2" key="1">
    <citation type="submission" date="2023-02" db="EMBL/GenBank/DDBJ databases">
        <title>Genome of toxic invasive species Heracleum sosnowskyi carries increased number of genes despite the absence of recent whole-genome duplications.</title>
        <authorList>
            <person name="Schelkunov M."/>
            <person name="Shtratnikova V."/>
            <person name="Makarenko M."/>
            <person name="Klepikova A."/>
            <person name="Omelchenko D."/>
            <person name="Novikova G."/>
            <person name="Obukhova E."/>
            <person name="Bogdanov V."/>
            <person name="Penin A."/>
            <person name="Logacheva M."/>
        </authorList>
    </citation>
    <scope>NUCLEOTIDE SEQUENCE</scope>
    <source>
        <strain evidence="2">Hsosn_3</strain>
        <tissue evidence="2">Leaf</tissue>
    </source>
</reference>
<sequence>MKSFWLILHMLSFSCKNLVKKSWAWAVLLRNLKGLASDLDSAKDSLRCVHDDLHVEKGIRDKLEGTVAEYDICKMTITGLVQEMTDLTNFLENKTKKSVNLASDLDNVKQNYKFLQDDFLVHKGVKDKLESTIGDLERSKMTISELILEKQDFIMLLESKSKESVKLA</sequence>
<comment type="caution">
    <text evidence="2">The sequence shown here is derived from an EMBL/GenBank/DDBJ whole genome shotgun (WGS) entry which is preliminary data.</text>
</comment>
<evidence type="ECO:0000313" key="3">
    <source>
        <dbReference type="Proteomes" id="UP001237642"/>
    </source>
</evidence>
<dbReference type="PROSITE" id="PS51257">
    <property type="entry name" value="PROKAR_LIPOPROTEIN"/>
    <property type="match status" value="1"/>
</dbReference>
<organism evidence="2 3">
    <name type="scientific">Heracleum sosnowskyi</name>
    <dbReference type="NCBI Taxonomy" id="360622"/>
    <lineage>
        <taxon>Eukaryota</taxon>
        <taxon>Viridiplantae</taxon>
        <taxon>Streptophyta</taxon>
        <taxon>Embryophyta</taxon>
        <taxon>Tracheophyta</taxon>
        <taxon>Spermatophyta</taxon>
        <taxon>Magnoliopsida</taxon>
        <taxon>eudicotyledons</taxon>
        <taxon>Gunneridae</taxon>
        <taxon>Pentapetalae</taxon>
        <taxon>asterids</taxon>
        <taxon>campanulids</taxon>
        <taxon>Apiales</taxon>
        <taxon>Apiaceae</taxon>
        <taxon>Apioideae</taxon>
        <taxon>apioid superclade</taxon>
        <taxon>Tordylieae</taxon>
        <taxon>Tordyliinae</taxon>
        <taxon>Heracleum</taxon>
    </lineage>
</organism>
<feature type="signal peptide" evidence="1">
    <location>
        <begin position="1"/>
        <end position="24"/>
    </location>
</feature>
<gene>
    <name evidence="2" type="ORF">POM88_005544</name>
</gene>
<dbReference type="EMBL" id="JAUIZM010000002">
    <property type="protein sequence ID" value="KAK1395681.1"/>
    <property type="molecule type" value="Genomic_DNA"/>
</dbReference>
<keyword evidence="3" id="KW-1185">Reference proteome</keyword>
<evidence type="ECO:0000313" key="2">
    <source>
        <dbReference type="EMBL" id="KAK1395681.1"/>
    </source>
</evidence>
<reference evidence="2" key="2">
    <citation type="submission" date="2023-05" db="EMBL/GenBank/DDBJ databases">
        <authorList>
            <person name="Schelkunov M.I."/>
        </authorList>
    </citation>
    <scope>NUCLEOTIDE SEQUENCE</scope>
    <source>
        <strain evidence="2">Hsosn_3</strain>
        <tissue evidence="2">Leaf</tissue>
    </source>
</reference>
<proteinExistence type="predicted"/>